<organism evidence="1 2">
    <name type="scientific">Vitis vinifera</name>
    <name type="common">Grape</name>
    <dbReference type="NCBI Taxonomy" id="29760"/>
    <lineage>
        <taxon>Eukaryota</taxon>
        <taxon>Viridiplantae</taxon>
        <taxon>Streptophyta</taxon>
        <taxon>Embryophyta</taxon>
        <taxon>Tracheophyta</taxon>
        <taxon>Spermatophyta</taxon>
        <taxon>Magnoliopsida</taxon>
        <taxon>eudicotyledons</taxon>
        <taxon>Gunneridae</taxon>
        <taxon>Pentapetalae</taxon>
        <taxon>rosids</taxon>
        <taxon>Vitales</taxon>
        <taxon>Vitaceae</taxon>
        <taxon>Viteae</taxon>
        <taxon>Vitis</taxon>
    </lineage>
</organism>
<dbReference type="AlphaFoldDB" id="A0A438IT04"/>
<gene>
    <name evidence="1" type="ORF">CK203_029250</name>
</gene>
<proteinExistence type="predicted"/>
<evidence type="ECO:0000313" key="2">
    <source>
        <dbReference type="Proteomes" id="UP000288805"/>
    </source>
</evidence>
<comment type="caution">
    <text evidence="1">The sequence shown here is derived from an EMBL/GenBank/DDBJ whole genome shotgun (WGS) entry which is preliminary data.</text>
</comment>
<protein>
    <submittedName>
        <fullName evidence="1">Uncharacterized protein</fullName>
    </submittedName>
</protein>
<sequence>MLTLGLDDFDGRVLSNFNEATTISLGDVVLPIEVDVVILNVWFSIVKDLSPYNTIMERS</sequence>
<dbReference type="Proteomes" id="UP000288805">
    <property type="component" value="Unassembled WGS sequence"/>
</dbReference>
<evidence type="ECO:0000313" key="1">
    <source>
        <dbReference type="EMBL" id="RVW99852.1"/>
    </source>
</evidence>
<dbReference type="EMBL" id="QGNW01000085">
    <property type="protein sequence ID" value="RVW99852.1"/>
    <property type="molecule type" value="Genomic_DNA"/>
</dbReference>
<reference evidence="1 2" key="1">
    <citation type="journal article" date="2018" name="PLoS Genet.">
        <title>Population sequencing reveals clonal diversity and ancestral inbreeding in the grapevine cultivar Chardonnay.</title>
        <authorList>
            <person name="Roach M.J."/>
            <person name="Johnson D.L."/>
            <person name="Bohlmann J."/>
            <person name="van Vuuren H.J."/>
            <person name="Jones S.J."/>
            <person name="Pretorius I.S."/>
            <person name="Schmidt S.A."/>
            <person name="Borneman A.R."/>
        </authorList>
    </citation>
    <scope>NUCLEOTIDE SEQUENCE [LARGE SCALE GENOMIC DNA]</scope>
    <source>
        <strain evidence="2">cv. Chardonnay</strain>
        <tissue evidence="1">Leaf</tissue>
    </source>
</reference>
<name>A0A438IT04_VITVI</name>
<accession>A0A438IT04</accession>